<evidence type="ECO:0000256" key="5">
    <source>
        <dbReference type="RuleBase" id="RU367124"/>
    </source>
</evidence>
<gene>
    <name evidence="6" type="ORF">JG688_00012346</name>
</gene>
<dbReference type="Pfam" id="PF16810">
    <property type="entry name" value="RXLR"/>
    <property type="match status" value="1"/>
</dbReference>
<dbReference type="EMBL" id="JAENGY010000945">
    <property type="protein sequence ID" value="KAG6954425.1"/>
    <property type="molecule type" value="Genomic_DNA"/>
</dbReference>
<evidence type="ECO:0000313" key="6">
    <source>
        <dbReference type="EMBL" id="KAG6954425.1"/>
    </source>
</evidence>
<comment type="subcellular location">
    <subcellularLocation>
        <location evidence="1 5">Secreted</location>
    </subcellularLocation>
</comment>
<proteinExistence type="inferred from homology"/>
<protein>
    <recommendedName>
        <fullName evidence="5">RxLR effector protein</fullName>
    </recommendedName>
</protein>
<name>A0A8J5IYN9_9STRA</name>
<keyword evidence="3 5" id="KW-0964">Secreted</keyword>
<comment type="similarity">
    <text evidence="2 5">Belongs to the RxLR effector family.</text>
</comment>
<organism evidence="6 7">
    <name type="scientific">Phytophthora aleatoria</name>
    <dbReference type="NCBI Taxonomy" id="2496075"/>
    <lineage>
        <taxon>Eukaryota</taxon>
        <taxon>Sar</taxon>
        <taxon>Stramenopiles</taxon>
        <taxon>Oomycota</taxon>
        <taxon>Peronosporomycetes</taxon>
        <taxon>Peronosporales</taxon>
        <taxon>Peronosporaceae</taxon>
        <taxon>Phytophthora</taxon>
    </lineage>
</organism>
<evidence type="ECO:0000256" key="2">
    <source>
        <dbReference type="ARBA" id="ARBA00010400"/>
    </source>
</evidence>
<comment type="domain">
    <text evidence="5">The RxLR-dEER motif acts to carry the protein into the host cell cytoplasm through binding to cell surface phosphatidylinositol-3-phosphate.</text>
</comment>
<comment type="function">
    <text evidence="5">Effector that suppresses plant defense responses during pathogen infection.</text>
</comment>
<evidence type="ECO:0000256" key="3">
    <source>
        <dbReference type="ARBA" id="ARBA00022525"/>
    </source>
</evidence>
<sequence length="135" mass="15696">VGLIIAVVALINSGGNFTAQAKLTRIQSAKSIHSSFISRDDQRVLRTSDNIGEFSATDEERQWYELSMRRAKDNMTFYYWYKTGKTPQDIYLKFFTSSMDTREVATDPNFGTYCRYTKYYGENKKTDPRYASIFQ</sequence>
<accession>A0A8J5IYN9</accession>
<evidence type="ECO:0000256" key="1">
    <source>
        <dbReference type="ARBA" id="ARBA00004613"/>
    </source>
</evidence>
<keyword evidence="4" id="KW-0732">Signal</keyword>
<feature type="non-terminal residue" evidence="6">
    <location>
        <position position="1"/>
    </location>
</feature>
<dbReference type="InterPro" id="IPR031825">
    <property type="entry name" value="RXLR"/>
</dbReference>
<reference evidence="6" key="1">
    <citation type="submission" date="2021-01" db="EMBL/GenBank/DDBJ databases">
        <title>Phytophthora aleatoria, a newly-described species from Pinus radiata is distinct from Phytophthora cactorum isolates based on comparative genomics.</title>
        <authorList>
            <person name="Mcdougal R."/>
            <person name="Panda P."/>
            <person name="Williams N."/>
            <person name="Studholme D.J."/>
        </authorList>
    </citation>
    <scope>NUCLEOTIDE SEQUENCE</scope>
    <source>
        <strain evidence="6">NZFS 4037</strain>
    </source>
</reference>
<evidence type="ECO:0000256" key="4">
    <source>
        <dbReference type="ARBA" id="ARBA00022729"/>
    </source>
</evidence>
<dbReference type="AlphaFoldDB" id="A0A8J5IYN9"/>
<comment type="caution">
    <text evidence="6">The sequence shown here is derived from an EMBL/GenBank/DDBJ whole genome shotgun (WGS) entry which is preliminary data.</text>
</comment>
<dbReference type="Proteomes" id="UP000709295">
    <property type="component" value="Unassembled WGS sequence"/>
</dbReference>
<evidence type="ECO:0000313" key="7">
    <source>
        <dbReference type="Proteomes" id="UP000709295"/>
    </source>
</evidence>
<keyword evidence="7" id="KW-1185">Reference proteome</keyword>